<proteinExistence type="predicted"/>
<dbReference type="Proteomes" id="UP000831782">
    <property type="component" value="Chromosome"/>
</dbReference>
<dbReference type="InterPro" id="IPR024596">
    <property type="entry name" value="RNApol_su_b/EpuA"/>
</dbReference>
<dbReference type="RefSeq" id="WP_244723722.1">
    <property type="nucleotide sequence ID" value="NZ_CP095072.1"/>
</dbReference>
<evidence type="ECO:0000256" key="1">
    <source>
        <dbReference type="SAM" id="MobiDB-lite"/>
    </source>
</evidence>
<evidence type="ECO:0000313" key="4">
    <source>
        <dbReference type="Proteomes" id="UP000831782"/>
    </source>
</evidence>
<feature type="transmembrane region" description="Helical" evidence="2">
    <location>
        <begin position="51"/>
        <end position="77"/>
    </location>
</feature>
<feature type="region of interest" description="Disordered" evidence="1">
    <location>
        <begin position="1"/>
        <end position="37"/>
    </location>
</feature>
<evidence type="ECO:0000256" key="2">
    <source>
        <dbReference type="SAM" id="Phobius"/>
    </source>
</evidence>
<organism evidence="3 4">
    <name type="scientific">Gracilibacillus caseinilyticus</name>
    <dbReference type="NCBI Taxonomy" id="2932256"/>
    <lineage>
        <taxon>Bacteria</taxon>
        <taxon>Bacillati</taxon>
        <taxon>Bacillota</taxon>
        <taxon>Bacilli</taxon>
        <taxon>Bacillales</taxon>
        <taxon>Bacillaceae</taxon>
        <taxon>Gracilibacillus</taxon>
    </lineage>
</organism>
<accession>A0ABY4F1B3</accession>
<keyword evidence="3" id="KW-0240">DNA-directed RNA polymerase</keyword>
<protein>
    <submittedName>
        <fullName evidence="3">DNA-directed RNA polymerase subunit beta</fullName>
    </submittedName>
</protein>
<name>A0ABY4F1B3_9BACI</name>
<keyword evidence="2" id="KW-0472">Membrane</keyword>
<evidence type="ECO:0000313" key="3">
    <source>
        <dbReference type="EMBL" id="UOQ50269.1"/>
    </source>
</evidence>
<gene>
    <name evidence="3" type="ORF">MUN88_09525</name>
</gene>
<keyword evidence="2" id="KW-1133">Transmembrane helix</keyword>
<reference evidence="3 4" key="1">
    <citation type="submission" date="2022-04" db="EMBL/GenBank/DDBJ databases">
        <title>Gracilibacillus sp. isolated from saltern.</title>
        <authorList>
            <person name="Won M."/>
            <person name="Lee C.-M."/>
            <person name="Woen H.-Y."/>
            <person name="Kwon S.-W."/>
        </authorList>
    </citation>
    <scope>NUCLEOTIDE SEQUENCE [LARGE SCALE GENOMIC DNA]</scope>
    <source>
        <strain evidence="3 4">SSWR10-1</strain>
    </source>
</reference>
<dbReference type="GO" id="GO:0000428">
    <property type="term" value="C:DNA-directed RNA polymerase complex"/>
    <property type="evidence" value="ECO:0007669"/>
    <property type="project" value="UniProtKB-KW"/>
</dbReference>
<dbReference type="Pfam" id="PF11772">
    <property type="entry name" value="EpuA"/>
    <property type="match status" value="1"/>
</dbReference>
<dbReference type="EMBL" id="CP095072">
    <property type="protein sequence ID" value="UOQ50269.1"/>
    <property type="molecule type" value="Genomic_DNA"/>
</dbReference>
<keyword evidence="3" id="KW-0804">Transcription</keyword>
<keyword evidence="2" id="KW-0812">Transmembrane</keyword>
<sequence length="100" mass="11853">MSEEIKNEMKTPESNQEKKQKNEKRAEVKEKQKQEELQEKEKRYVRRLIPIWAKLLIFLVLSSFALLIGLIVGFSILGDGSPLDVLKWETWQHIIDFIQK</sequence>
<keyword evidence="4" id="KW-1185">Reference proteome</keyword>